<sequence length="59" mass="6980">MTTLKCQQNHGHWVSYEIKRSRSESHMGEKDNSLAHRFQEYTLSVKCIRKAKNRLKGMT</sequence>
<evidence type="ECO:0000313" key="1">
    <source>
        <dbReference type="EMBL" id="KFD56291.1"/>
    </source>
</evidence>
<gene>
    <name evidence="1" type="ORF">M513_02746</name>
    <name evidence="2" type="ORF">M514_02746</name>
</gene>
<dbReference type="AlphaFoldDB" id="A0A085MGE5"/>
<accession>A0A085MGE5</accession>
<proteinExistence type="predicted"/>
<evidence type="ECO:0000313" key="2">
    <source>
        <dbReference type="EMBL" id="KFD68781.1"/>
    </source>
</evidence>
<dbReference type="EMBL" id="KL367501">
    <property type="protein sequence ID" value="KFD68781.1"/>
    <property type="molecule type" value="Genomic_DNA"/>
</dbReference>
<protein>
    <submittedName>
        <fullName evidence="1">Uncharacterized protein</fullName>
    </submittedName>
</protein>
<keyword evidence="3" id="KW-1185">Reference proteome</keyword>
<dbReference type="Proteomes" id="UP000030758">
    <property type="component" value="Unassembled WGS sequence"/>
</dbReference>
<organism evidence="1 3">
    <name type="scientific">Trichuris suis</name>
    <name type="common">pig whipworm</name>
    <dbReference type="NCBI Taxonomy" id="68888"/>
    <lineage>
        <taxon>Eukaryota</taxon>
        <taxon>Metazoa</taxon>
        <taxon>Ecdysozoa</taxon>
        <taxon>Nematoda</taxon>
        <taxon>Enoplea</taxon>
        <taxon>Dorylaimia</taxon>
        <taxon>Trichinellida</taxon>
        <taxon>Trichuridae</taxon>
        <taxon>Trichuris</taxon>
    </lineage>
</organism>
<evidence type="ECO:0000313" key="3">
    <source>
        <dbReference type="Proteomes" id="UP000030764"/>
    </source>
</evidence>
<reference evidence="1 3" key="1">
    <citation type="journal article" date="2014" name="Nat. Genet.">
        <title>Genome and transcriptome of the porcine whipworm Trichuris suis.</title>
        <authorList>
            <person name="Jex A.R."/>
            <person name="Nejsum P."/>
            <person name="Schwarz E.M."/>
            <person name="Hu L."/>
            <person name="Young N.D."/>
            <person name="Hall R.S."/>
            <person name="Korhonen P.K."/>
            <person name="Liao S."/>
            <person name="Thamsborg S."/>
            <person name="Xia J."/>
            <person name="Xu P."/>
            <person name="Wang S."/>
            <person name="Scheerlinck J.P."/>
            <person name="Hofmann A."/>
            <person name="Sternberg P.W."/>
            <person name="Wang J."/>
            <person name="Gasser R.B."/>
        </authorList>
    </citation>
    <scope>NUCLEOTIDE SEQUENCE [LARGE SCALE GENOMIC DNA]</scope>
    <source>
        <strain evidence="2">DCEP-RM93F</strain>
        <strain evidence="1">DCEP-RM93M</strain>
    </source>
</reference>
<name>A0A085MGE5_9BILA</name>
<dbReference type="EMBL" id="KL363194">
    <property type="protein sequence ID" value="KFD56291.1"/>
    <property type="molecule type" value="Genomic_DNA"/>
</dbReference>
<dbReference type="Proteomes" id="UP000030764">
    <property type="component" value="Unassembled WGS sequence"/>
</dbReference>